<dbReference type="EMBL" id="AECU01000083">
    <property type="protein sequence ID" value="EFQ07623.1"/>
    <property type="molecule type" value="Genomic_DNA"/>
</dbReference>
<dbReference type="STRING" id="748224.HMPREF9436_00968"/>
<comment type="caution">
    <text evidence="1">The sequence shown here is derived from an EMBL/GenBank/DDBJ whole genome shotgun (WGS) entry which is preliminary data.</text>
</comment>
<dbReference type="AlphaFoldDB" id="E2ZH30"/>
<evidence type="ECO:0000313" key="2">
    <source>
        <dbReference type="Proteomes" id="UP000006028"/>
    </source>
</evidence>
<sequence length="64" mass="7011">MLPAAPELSSAAFYIAAGNYRKKTKRGLNWQEMEMNANTGSFTLCSAPCAAKMRQIHALFTKDG</sequence>
<dbReference type="Proteomes" id="UP000006028">
    <property type="component" value="Unassembled WGS sequence"/>
</dbReference>
<gene>
    <name evidence="1" type="ORF">HMPREF9436_00968</name>
</gene>
<evidence type="ECO:0000313" key="1">
    <source>
        <dbReference type="EMBL" id="EFQ07623.1"/>
    </source>
</evidence>
<proteinExistence type="predicted"/>
<dbReference type="HOGENOM" id="CLU_2861122_0_0_9"/>
<dbReference type="BioCyc" id="FCF748224-HMP:GTSS-788-MONOMER"/>
<name>E2ZH30_9FIRM</name>
<reference evidence="1 2" key="1">
    <citation type="submission" date="2010-08" db="EMBL/GenBank/DDBJ databases">
        <authorList>
            <person name="Weinstock G."/>
            <person name="Sodergren E."/>
            <person name="Clifton S."/>
            <person name="Fulton L."/>
            <person name="Fulton B."/>
            <person name="Courtney L."/>
            <person name="Fronick C."/>
            <person name="Harrison M."/>
            <person name="Strong C."/>
            <person name="Farmer C."/>
            <person name="Delahaunty K."/>
            <person name="Markovic C."/>
            <person name="Hall O."/>
            <person name="Minx P."/>
            <person name="Tomlinson C."/>
            <person name="Mitreva M."/>
            <person name="Hou S."/>
            <person name="Chen J."/>
            <person name="Wollam A."/>
            <person name="Pepin K.H."/>
            <person name="Johnson M."/>
            <person name="Bhonagiri V."/>
            <person name="Zhang X."/>
            <person name="Suruliraj S."/>
            <person name="Warren W."/>
            <person name="Chinwalla A."/>
            <person name="Mardis E.R."/>
            <person name="Wilson R.K."/>
        </authorList>
    </citation>
    <scope>NUCLEOTIDE SEQUENCE [LARGE SCALE GENOMIC DNA]</scope>
    <source>
        <strain evidence="1 2">KLE1255</strain>
    </source>
</reference>
<protein>
    <submittedName>
        <fullName evidence="1">Uncharacterized protein</fullName>
    </submittedName>
</protein>
<accession>E2ZH30</accession>
<organism evidence="1 2">
    <name type="scientific">Faecalibacterium cf. prausnitzii KLE1255</name>
    <dbReference type="NCBI Taxonomy" id="748224"/>
    <lineage>
        <taxon>Bacteria</taxon>
        <taxon>Bacillati</taxon>
        <taxon>Bacillota</taxon>
        <taxon>Clostridia</taxon>
        <taxon>Eubacteriales</taxon>
        <taxon>Oscillospiraceae</taxon>
        <taxon>Faecalibacterium</taxon>
    </lineage>
</organism>